<comment type="caution">
    <text evidence="1">The sequence shown here is derived from an EMBL/GenBank/DDBJ whole genome shotgun (WGS) entry which is preliminary data.</text>
</comment>
<reference evidence="1 2" key="1">
    <citation type="journal article" date="2018" name="J. Allergy Clin. Immunol.">
        <title>High-quality assembly of Dermatophagoides pteronyssinus genome and transcriptome reveals a wide range of novel allergens.</title>
        <authorList>
            <person name="Liu X.Y."/>
            <person name="Yang K.Y."/>
            <person name="Wang M.Q."/>
            <person name="Kwok J.S."/>
            <person name="Zeng X."/>
            <person name="Yang Z."/>
            <person name="Xiao X.J."/>
            <person name="Lau C.P."/>
            <person name="Li Y."/>
            <person name="Huang Z.M."/>
            <person name="Ba J.G."/>
            <person name="Yim A.K."/>
            <person name="Ouyang C.Y."/>
            <person name="Ngai S.M."/>
            <person name="Chan T.F."/>
            <person name="Leung E.L."/>
            <person name="Liu L."/>
            <person name="Liu Z.G."/>
            <person name="Tsui S.K."/>
        </authorList>
    </citation>
    <scope>NUCLEOTIDE SEQUENCE [LARGE SCALE GENOMIC DNA]</scope>
    <source>
        <strain evidence="1">Derp</strain>
    </source>
</reference>
<gene>
    <name evidence="1" type="ORF">DERP_008146</name>
</gene>
<organism evidence="1 2">
    <name type="scientific">Dermatophagoides pteronyssinus</name>
    <name type="common">European house dust mite</name>
    <dbReference type="NCBI Taxonomy" id="6956"/>
    <lineage>
        <taxon>Eukaryota</taxon>
        <taxon>Metazoa</taxon>
        <taxon>Ecdysozoa</taxon>
        <taxon>Arthropoda</taxon>
        <taxon>Chelicerata</taxon>
        <taxon>Arachnida</taxon>
        <taxon>Acari</taxon>
        <taxon>Acariformes</taxon>
        <taxon>Sarcoptiformes</taxon>
        <taxon>Astigmata</taxon>
        <taxon>Psoroptidia</taxon>
        <taxon>Analgoidea</taxon>
        <taxon>Pyroglyphidae</taxon>
        <taxon>Dermatophagoidinae</taxon>
        <taxon>Dermatophagoides</taxon>
    </lineage>
</organism>
<name>A0ABQ8JKB3_DERPT</name>
<accession>A0ABQ8JKB3</accession>
<reference evidence="1 2" key="2">
    <citation type="journal article" date="2022" name="Mol. Biol. Evol.">
        <title>Comparative Genomics Reveals Insights into the Divergent Evolution of Astigmatic Mites and Household Pest Adaptations.</title>
        <authorList>
            <person name="Xiong Q."/>
            <person name="Wan A.T."/>
            <person name="Liu X."/>
            <person name="Fung C.S."/>
            <person name="Xiao X."/>
            <person name="Malainual N."/>
            <person name="Hou J."/>
            <person name="Wang L."/>
            <person name="Wang M."/>
            <person name="Yang K.Y."/>
            <person name="Cui Y."/>
            <person name="Leung E.L."/>
            <person name="Nong W."/>
            <person name="Shin S.K."/>
            <person name="Au S.W."/>
            <person name="Jeong K.Y."/>
            <person name="Chew F.T."/>
            <person name="Hui J.H."/>
            <person name="Leung T.F."/>
            <person name="Tungtrongchitr A."/>
            <person name="Zhong N."/>
            <person name="Liu Z."/>
            <person name="Tsui S.K."/>
        </authorList>
    </citation>
    <scope>NUCLEOTIDE SEQUENCE [LARGE SCALE GENOMIC DNA]</scope>
    <source>
        <strain evidence="1">Derp</strain>
    </source>
</reference>
<evidence type="ECO:0000313" key="1">
    <source>
        <dbReference type="EMBL" id="KAH9422883.1"/>
    </source>
</evidence>
<proteinExistence type="predicted"/>
<protein>
    <submittedName>
        <fullName evidence="1">Uncharacterized protein</fullName>
    </submittedName>
</protein>
<evidence type="ECO:0000313" key="2">
    <source>
        <dbReference type="Proteomes" id="UP000887458"/>
    </source>
</evidence>
<dbReference type="EMBL" id="NJHN03000035">
    <property type="protein sequence ID" value="KAH9422883.1"/>
    <property type="molecule type" value="Genomic_DNA"/>
</dbReference>
<keyword evidence="2" id="KW-1185">Reference proteome</keyword>
<sequence length="80" mass="9270">MPRKYVYDVGCRKEANSSSVHFIFYVAMEIIGGTQRQPKSNFWCVSEMNEKQKINNPTISLSTRYKQQNSDGFHNHQPGD</sequence>
<dbReference type="Proteomes" id="UP000887458">
    <property type="component" value="Unassembled WGS sequence"/>
</dbReference>